<dbReference type="FunFam" id="3.40.50.1260:FF:000006">
    <property type="entry name" value="Phosphoglycerate kinase"/>
    <property type="match status" value="1"/>
</dbReference>
<dbReference type="Gene3D" id="3.40.50.1260">
    <property type="entry name" value="Phosphoglycerate kinase, N-terminal domain"/>
    <property type="match status" value="2"/>
</dbReference>
<comment type="caution">
    <text evidence="17">The sequence shown here is derived from an EMBL/GenBank/DDBJ whole genome shotgun (WGS) entry which is preliminary data.</text>
</comment>
<dbReference type="GO" id="GO:0005829">
    <property type="term" value="C:cytosol"/>
    <property type="evidence" value="ECO:0007669"/>
    <property type="project" value="TreeGrafter"/>
</dbReference>
<dbReference type="AlphaFoldDB" id="A0A1J5U8T8"/>
<feature type="binding site" evidence="14">
    <location>
        <position position="158"/>
    </location>
    <ligand>
        <name>(2R)-3-phosphoglycerate</name>
        <dbReference type="ChEBI" id="CHEBI:58272"/>
    </ligand>
</feature>
<evidence type="ECO:0000256" key="14">
    <source>
        <dbReference type="PIRSR" id="PIRSR000724-1"/>
    </source>
</evidence>
<evidence type="ECO:0000256" key="3">
    <source>
        <dbReference type="ARBA" id="ARBA00004838"/>
    </source>
</evidence>
<dbReference type="PIRSF" id="PIRSF000724">
    <property type="entry name" value="Pgk"/>
    <property type="match status" value="1"/>
</dbReference>
<evidence type="ECO:0000256" key="5">
    <source>
        <dbReference type="ARBA" id="ARBA00013061"/>
    </source>
</evidence>
<evidence type="ECO:0000256" key="11">
    <source>
        <dbReference type="ARBA" id="ARBA00022840"/>
    </source>
</evidence>
<evidence type="ECO:0000313" key="18">
    <source>
        <dbReference type="Proteomes" id="UP000183080"/>
    </source>
</evidence>
<feature type="binding site" evidence="13">
    <location>
        <position position="113"/>
    </location>
    <ligand>
        <name>substrate</name>
    </ligand>
</feature>
<comment type="subunit">
    <text evidence="13">Monomer.</text>
</comment>
<feature type="binding site" evidence="13 14">
    <location>
        <begin position="56"/>
        <end position="59"/>
    </location>
    <ligand>
        <name>substrate</name>
    </ligand>
</feature>
<dbReference type="InterPro" id="IPR001576">
    <property type="entry name" value="Phosphoglycerate_kinase"/>
</dbReference>
<dbReference type="GO" id="GO:0005524">
    <property type="term" value="F:ATP binding"/>
    <property type="evidence" value="ECO:0007669"/>
    <property type="project" value="UniProtKB-KW"/>
</dbReference>
<feature type="binding site" evidence="13">
    <location>
        <begin position="359"/>
        <end position="362"/>
    </location>
    <ligand>
        <name>ATP</name>
        <dbReference type="ChEBI" id="CHEBI:30616"/>
    </ligand>
</feature>
<dbReference type="EC" id="2.7.2.3" evidence="5 13"/>
<dbReference type="GO" id="GO:0043531">
    <property type="term" value="F:ADP binding"/>
    <property type="evidence" value="ECO:0007669"/>
    <property type="project" value="TreeGrafter"/>
</dbReference>
<dbReference type="EMBL" id="MIZA01000009">
    <property type="protein sequence ID" value="OIR20694.1"/>
    <property type="molecule type" value="Genomic_DNA"/>
</dbReference>
<organism evidence="17 18">
    <name type="scientific">Marine Group III euryarchaeote CG-Epi1</name>
    <dbReference type="NCBI Taxonomy" id="1888995"/>
    <lineage>
        <taxon>Archaea</taxon>
        <taxon>Methanobacteriati</taxon>
        <taxon>Thermoplasmatota</taxon>
        <taxon>Thermoplasmata</taxon>
        <taxon>Candidatus Thermoprofundales</taxon>
    </lineage>
</organism>
<comment type="subcellular location">
    <subcellularLocation>
        <location evidence="2 13">Cytoplasm</location>
    </subcellularLocation>
</comment>
<dbReference type="Pfam" id="PF00162">
    <property type="entry name" value="PGK"/>
    <property type="match status" value="1"/>
</dbReference>
<comment type="similarity">
    <text evidence="4 13 16">Belongs to the phosphoglycerate kinase family.</text>
</comment>
<evidence type="ECO:0000256" key="13">
    <source>
        <dbReference type="HAMAP-Rule" id="MF_00145"/>
    </source>
</evidence>
<evidence type="ECO:0000256" key="2">
    <source>
        <dbReference type="ARBA" id="ARBA00004496"/>
    </source>
</evidence>
<keyword evidence="11 13" id="KW-0067">ATP-binding</keyword>
<feature type="binding site" evidence="14">
    <location>
        <position position="113"/>
    </location>
    <ligand>
        <name>(2R)-3-phosphoglycerate</name>
        <dbReference type="ChEBI" id="CHEBI:58272"/>
    </ligand>
</feature>
<evidence type="ECO:0000256" key="10">
    <source>
        <dbReference type="ARBA" id="ARBA00022777"/>
    </source>
</evidence>
<sequence>MDDYDLSGQNVILRIDINSSINPENGDLLDDTRIKRHSATVKELSDKYARVIVLAHQSRPGKLDFVNLEKHGERMSQIINKEIKFIDDIYGKEAIKHINNIKDGEIILLDNVRFDDEEIELSKFMNDNFDLQRKSKMVRKLSPQASFFINDAFAASHRCQPSLVGFAEDMPALAGRVMQRELDFLGKAISSGPTPRIAVLGGSKAADSVAIAENFLQKGVEKILTGGVVANIFLIASGVDIGKPSTEFIEKHIPNHETVIRLAKELLKKFKGRIEIPTDVALNIDGKRYGTNVSNLPQEHSLYDIGIDTLVNYINIIEKAGTIIANGPMGVFEDSEFATGTNEVFSAISKSDGMTVVGGGETAMAFNQMGLADGIRHISTGGGACISFMSGETMPALEAMRRSKNKFNK</sequence>
<protein>
    <recommendedName>
        <fullName evidence="6 13">Phosphoglycerate kinase</fullName>
        <ecNumber evidence="5 13">2.7.2.3</ecNumber>
    </recommendedName>
</protein>
<dbReference type="SUPFAM" id="SSF53748">
    <property type="entry name" value="Phosphoglycerate kinase"/>
    <property type="match status" value="1"/>
</dbReference>
<dbReference type="STRING" id="1888995.BD935_04680"/>
<evidence type="ECO:0000256" key="6">
    <source>
        <dbReference type="ARBA" id="ARBA00016471"/>
    </source>
</evidence>
<evidence type="ECO:0000256" key="9">
    <source>
        <dbReference type="ARBA" id="ARBA00022741"/>
    </source>
</evidence>
<feature type="binding site" evidence="13">
    <location>
        <position position="158"/>
    </location>
    <ligand>
        <name>substrate</name>
    </ligand>
</feature>
<keyword evidence="8 13" id="KW-0808">Transferase</keyword>
<proteinExistence type="inferred from homology"/>
<comment type="catalytic activity">
    <reaction evidence="1 13 16">
        <text>(2R)-3-phosphoglycerate + ATP = (2R)-3-phospho-glyceroyl phosphate + ADP</text>
        <dbReference type="Rhea" id="RHEA:14801"/>
        <dbReference type="ChEBI" id="CHEBI:30616"/>
        <dbReference type="ChEBI" id="CHEBI:57604"/>
        <dbReference type="ChEBI" id="CHEBI:58272"/>
        <dbReference type="ChEBI" id="CHEBI:456216"/>
        <dbReference type="EC" id="2.7.2.3"/>
    </reaction>
</comment>
<evidence type="ECO:0000256" key="16">
    <source>
        <dbReference type="RuleBase" id="RU000532"/>
    </source>
</evidence>
<keyword evidence="10 13" id="KW-0418">Kinase</keyword>
<evidence type="ECO:0000256" key="7">
    <source>
        <dbReference type="ARBA" id="ARBA00022490"/>
    </source>
</evidence>
<dbReference type="GO" id="GO:0006094">
    <property type="term" value="P:gluconeogenesis"/>
    <property type="evidence" value="ECO:0007669"/>
    <property type="project" value="TreeGrafter"/>
</dbReference>
<gene>
    <name evidence="13" type="primary">pgk</name>
    <name evidence="17" type="ORF">BD935_04680</name>
</gene>
<feature type="binding site" evidence="14">
    <location>
        <position position="33"/>
    </location>
    <ligand>
        <name>(2R)-3-phosphoglycerate</name>
        <dbReference type="ChEBI" id="CHEBI:58272"/>
    </ligand>
</feature>
<feature type="binding site" evidence="13 14">
    <location>
        <begin position="16"/>
        <end position="18"/>
    </location>
    <ligand>
        <name>substrate</name>
    </ligand>
</feature>
<reference evidence="17 18" key="1">
    <citation type="submission" date="2016-08" db="EMBL/GenBank/DDBJ databases">
        <title>New Insights into Marine Group III Euryarchaeota, from dark to light.</title>
        <authorList>
            <person name="Haro-Moreno J.M."/>
            <person name="Rodriguez-Valera F."/>
            <person name="Lopez-Garcia P."/>
            <person name="Moreira D."/>
            <person name="Martin-Cuadrado A.B."/>
        </authorList>
    </citation>
    <scope>NUCLEOTIDE SEQUENCE [LARGE SCALE GENOMIC DNA]</scope>
    <source>
        <strain evidence="17">CG-Epi1</strain>
    </source>
</reference>
<dbReference type="PRINTS" id="PR00477">
    <property type="entry name" value="PHGLYCKINASE"/>
</dbReference>
<comment type="pathway">
    <text evidence="3 13">Carbohydrate degradation; glycolysis; pyruvate from D-glyceraldehyde 3-phosphate: step 2/5.</text>
</comment>
<dbReference type="HAMAP" id="MF_00145">
    <property type="entry name" value="Phosphoglyc_kinase"/>
    <property type="match status" value="1"/>
</dbReference>
<keyword evidence="9 13" id="KW-0547">Nucleotide-binding</keyword>
<name>A0A1J5U8T8_9ARCH</name>
<dbReference type="UniPathway" id="UPA00109">
    <property type="reaction ID" value="UER00185"/>
</dbReference>
<evidence type="ECO:0000313" key="17">
    <source>
        <dbReference type="EMBL" id="OIR20694.1"/>
    </source>
</evidence>
<keyword evidence="12 13" id="KW-0324">Glycolysis</keyword>
<evidence type="ECO:0000256" key="1">
    <source>
        <dbReference type="ARBA" id="ARBA00000642"/>
    </source>
</evidence>
<evidence type="ECO:0000256" key="4">
    <source>
        <dbReference type="ARBA" id="ARBA00008982"/>
    </source>
</evidence>
<dbReference type="GO" id="GO:0004618">
    <property type="term" value="F:phosphoglycerate kinase activity"/>
    <property type="evidence" value="ECO:0007669"/>
    <property type="project" value="UniProtKB-UniRule"/>
</dbReference>
<dbReference type="FunFam" id="3.40.50.1260:FF:000012">
    <property type="entry name" value="Phosphoglycerate kinase"/>
    <property type="match status" value="1"/>
</dbReference>
<dbReference type="PANTHER" id="PTHR11406:SF23">
    <property type="entry name" value="PHOSPHOGLYCERATE KINASE 1, CHLOROPLASTIC-RELATED"/>
    <property type="match status" value="1"/>
</dbReference>
<feature type="binding site" evidence="13">
    <location>
        <position position="33"/>
    </location>
    <ligand>
        <name>substrate</name>
    </ligand>
</feature>
<dbReference type="Proteomes" id="UP000183080">
    <property type="component" value="Unassembled WGS sequence"/>
</dbReference>
<feature type="binding site" evidence="13 15">
    <location>
        <position position="333"/>
    </location>
    <ligand>
        <name>ATP</name>
        <dbReference type="ChEBI" id="CHEBI:30616"/>
    </ligand>
</feature>
<dbReference type="InterPro" id="IPR036043">
    <property type="entry name" value="Phosphoglycerate_kinase_sf"/>
</dbReference>
<accession>A0A1J5U8T8</accession>
<dbReference type="PANTHER" id="PTHR11406">
    <property type="entry name" value="PHOSPHOGLYCERATE KINASE"/>
    <property type="match status" value="1"/>
</dbReference>
<evidence type="ECO:0000256" key="15">
    <source>
        <dbReference type="PIRSR" id="PIRSR000724-2"/>
    </source>
</evidence>
<dbReference type="GO" id="GO:0006096">
    <property type="term" value="P:glycolytic process"/>
    <property type="evidence" value="ECO:0007669"/>
    <property type="project" value="UniProtKB-UniRule"/>
</dbReference>
<evidence type="ECO:0000256" key="12">
    <source>
        <dbReference type="ARBA" id="ARBA00023152"/>
    </source>
</evidence>
<keyword evidence="7 13" id="KW-0963">Cytoplasm</keyword>
<evidence type="ECO:0000256" key="8">
    <source>
        <dbReference type="ARBA" id="ARBA00022679"/>
    </source>
</evidence>
<comment type="caution">
    <text evidence="13">Lacks conserved residue(s) required for the propagation of feature annotation.</text>
</comment>
<dbReference type="InterPro" id="IPR015824">
    <property type="entry name" value="Phosphoglycerate_kinase_N"/>
</dbReference>